<dbReference type="EMBL" id="LGRX02006146">
    <property type="protein sequence ID" value="KAK3277346.1"/>
    <property type="molecule type" value="Genomic_DNA"/>
</dbReference>
<dbReference type="SUPFAM" id="SSF51905">
    <property type="entry name" value="FAD/NAD(P)-binding domain"/>
    <property type="match status" value="1"/>
</dbReference>
<evidence type="ECO:0000256" key="3">
    <source>
        <dbReference type="ARBA" id="ARBA00022827"/>
    </source>
</evidence>
<keyword evidence="2" id="KW-0285">Flavoprotein</keyword>
<evidence type="ECO:0000256" key="2">
    <source>
        <dbReference type="ARBA" id="ARBA00022630"/>
    </source>
</evidence>
<proteinExistence type="predicted"/>
<evidence type="ECO:0000256" key="1">
    <source>
        <dbReference type="ARBA" id="ARBA00001974"/>
    </source>
</evidence>
<feature type="region of interest" description="Disordered" evidence="4">
    <location>
        <begin position="186"/>
        <end position="225"/>
    </location>
</feature>
<dbReference type="Pfam" id="PF07992">
    <property type="entry name" value="Pyr_redox_2"/>
    <property type="match status" value="2"/>
</dbReference>
<evidence type="ECO:0000313" key="6">
    <source>
        <dbReference type="EMBL" id="KAK3277346.1"/>
    </source>
</evidence>
<dbReference type="GO" id="GO:0016491">
    <property type="term" value="F:oxidoreductase activity"/>
    <property type="evidence" value="ECO:0007669"/>
    <property type="project" value="InterPro"/>
</dbReference>
<protein>
    <recommendedName>
        <fullName evidence="5">FAD/NAD(P)-binding domain-containing protein</fullName>
    </recommendedName>
</protein>
<dbReference type="PANTHER" id="PTHR43429:SF2">
    <property type="entry name" value="PYRIDINE NUCLEOTIDE-DISULFIDE OXIDOREDUCTASE DOMAIN-CONTAINING PROTEIN 1"/>
    <property type="match status" value="1"/>
</dbReference>
<keyword evidence="3" id="KW-0274">FAD</keyword>
<sequence>MKFVVLGGGVAGVCCAEELCEIRPEDHVTLISVSDLVKGVDNVVHVSKFIEEFQVVERPISTLTRPTLSVLQADVTDIDPISKTLSTSAGGVPYDKLCICCGARPRVVADHPLVVTLRDTESVQALGERLQGVKRILVVGNGGIALELVGTLTDVDIIWAARHGSVGDAYFDKDAGKFLLDVLATQRAGPDGDSPPSLKRSRRSGVQQGEGVSKKEGWTAHVGGVRPGAAVGPEWAGLLRQQAQGALGTRAADRSAAPRGGEQRRGELTLAMDSELVEITTERPAGAGSEEVVDGESWQGYVSLSNGACYGVDLVVSATGVIPNTEWIAGKEIEKAEDGAVVVDRQMRTSAADVYAAGDACSLGWDDKSAFFFQMRLWTQARLQGRYAAHCMAGVTDQLALGFNLELFTHTTRFFDLKVVLLGRYNGQGLEEEAEEDMVTYVRSIIEPEPAFIRVLLLRGRMQGAVLIGDTDLSETMENLILDGLDLSVYGPELLDPEIDLEDYFD</sequence>
<dbReference type="InterPro" id="IPR023753">
    <property type="entry name" value="FAD/NAD-binding_dom"/>
</dbReference>
<comment type="caution">
    <text evidence="6">The sequence shown here is derived from an EMBL/GenBank/DDBJ whole genome shotgun (WGS) entry which is preliminary data.</text>
</comment>
<keyword evidence="7" id="KW-1185">Reference proteome</keyword>
<dbReference type="AlphaFoldDB" id="A0AAE0GFX1"/>
<name>A0AAE0GFX1_9CHLO</name>
<dbReference type="InterPro" id="IPR036291">
    <property type="entry name" value="NAD(P)-bd_dom_sf"/>
</dbReference>
<reference evidence="6 7" key="1">
    <citation type="journal article" date="2015" name="Genome Biol. Evol.">
        <title>Comparative Genomics of a Bacterivorous Green Alga Reveals Evolutionary Causalities and Consequences of Phago-Mixotrophic Mode of Nutrition.</title>
        <authorList>
            <person name="Burns J.A."/>
            <person name="Paasch A."/>
            <person name="Narechania A."/>
            <person name="Kim E."/>
        </authorList>
    </citation>
    <scope>NUCLEOTIDE SEQUENCE [LARGE SCALE GENOMIC DNA]</scope>
    <source>
        <strain evidence="6 7">PLY_AMNH</strain>
    </source>
</reference>
<dbReference type="SUPFAM" id="SSF51735">
    <property type="entry name" value="NAD(P)-binding Rossmann-fold domains"/>
    <property type="match status" value="1"/>
</dbReference>
<comment type="cofactor">
    <cofactor evidence="1">
        <name>FAD</name>
        <dbReference type="ChEBI" id="CHEBI:57692"/>
    </cofactor>
</comment>
<evidence type="ECO:0000256" key="4">
    <source>
        <dbReference type="SAM" id="MobiDB-lite"/>
    </source>
</evidence>
<dbReference type="InterPro" id="IPR036188">
    <property type="entry name" value="FAD/NAD-bd_sf"/>
</dbReference>
<organism evidence="6 7">
    <name type="scientific">Cymbomonas tetramitiformis</name>
    <dbReference type="NCBI Taxonomy" id="36881"/>
    <lineage>
        <taxon>Eukaryota</taxon>
        <taxon>Viridiplantae</taxon>
        <taxon>Chlorophyta</taxon>
        <taxon>Pyramimonadophyceae</taxon>
        <taxon>Pyramimonadales</taxon>
        <taxon>Pyramimonadaceae</taxon>
        <taxon>Cymbomonas</taxon>
    </lineage>
</organism>
<dbReference type="Gene3D" id="3.50.50.60">
    <property type="entry name" value="FAD/NAD(P)-binding domain"/>
    <property type="match status" value="3"/>
</dbReference>
<dbReference type="PANTHER" id="PTHR43429">
    <property type="entry name" value="PYRIDINE NUCLEOTIDE-DISULFIDE OXIDOREDUCTASE DOMAIN-CONTAINING"/>
    <property type="match status" value="1"/>
</dbReference>
<gene>
    <name evidence="6" type="ORF">CYMTET_14636</name>
</gene>
<feature type="domain" description="FAD/NAD(P)-binding" evidence="5">
    <location>
        <begin position="2"/>
        <end position="184"/>
    </location>
</feature>
<feature type="domain" description="FAD/NAD(P)-binding" evidence="5">
    <location>
        <begin position="293"/>
        <end position="385"/>
    </location>
</feature>
<dbReference type="InterPro" id="IPR050260">
    <property type="entry name" value="FAD-bd_OxRdtase"/>
</dbReference>
<evidence type="ECO:0000313" key="7">
    <source>
        <dbReference type="Proteomes" id="UP001190700"/>
    </source>
</evidence>
<dbReference type="PRINTS" id="PR00368">
    <property type="entry name" value="FADPNR"/>
</dbReference>
<accession>A0AAE0GFX1</accession>
<evidence type="ECO:0000259" key="5">
    <source>
        <dbReference type="Pfam" id="PF07992"/>
    </source>
</evidence>
<dbReference type="Proteomes" id="UP001190700">
    <property type="component" value="Unassembled WGS sequence"/>
</dbReference>